<proteinExistence type="predicted"/>
<evidence type="ECO:0000313" key="3">
    <source>
        <dbReference type="EMBL" id="KZP33552.1"/>
    </source>
</evidence>
<evidence type="ECO:0000256" key="1">
    <source>
        <dbReference type="SAM" id="Phobius"/>
    </source>
</evidence>
<name>A0A166WAB4_9AGAM</name>
<feature type="transmembrane region" description="Helical" evidence="1">
    <location>
        <begin position="207"/>
        <end position="224"/>
    </location>
</feature>
<keyword evidence="1" id="KW-0472">Membrane</keyword>
<dbReference type="Pfam" id="PF20151">
    <property type="entry name" value="DUF6533"/>
    <property type="match status" value="1"/>
</dbReference>
<feature type="transmembrane region" description="Helical" evidence="1">
    <location>
        <begin position="108"/>
        <end position="128"/>
    </location>
</feature>
<dbReference type="AlphaFoldDB" id="A0A166WAB4"/>
<keyword evidence="1" id="KW-1133">Transmembrane helix</keyword>
<sequence length="291" mass="32490">MSAFEWQYTAYIFVAAFVAYAWDWLLSISEEYKVVASAGITSSNAIYFISRLGAFGHLLLMVFNHLVPRHDCAVVVGMLGACSSVSVASTSLLFLLRLRAIYMRSRNITAVFCALWLVTMALILQAYASLKALHVPQTEYCLEKTVTSFTAASLAVFFYDTLIFLAITYRLAADAVPERNWRSCLLSILKGQGLSRLSRALMQSGQIYYLATILVFIFNLIVIWSPFVPLSLGPGAHYIVFTIYNAFTNIMACRVFRGVALGMMHFEESSLSTTVIDAAFQLQPLPSSRRR</sequence>
<feature type="transmembrane region" description="Helical" evidence="1">
    <location>
        <begin position="236"/>
        <end position="256"/>
    </location>
</feature>
<dbReference type="InterPro" id="IPR045340">
    <property type="entry name" value="DUF6533"/>
</dbReference>
<evidence type="ECO:0000259" key="2">
    <source>
        <dbReference type="Pfam" id="PF20151"/>
    </source>
</evidence>
<keyword evidence="4" id="KW-1185">Reference proteome</keyword>
<feature type="transmembrane region" description="Helical" evidence="1">
    <location>
        <begin position="6"/>
        <end position="25"/>
    </location>
</feature>
<feature type="transmembrane region" description="Helical" evidence="1">
    <location>
        <begin position="45"/>
        <end position="67"/>
    </location>
</feature>
<organism evidence="3 4">
    <name type="scientific">Athelia psychrophila</name>
    <dbReference type="NCBI Taxonomy" id="1759441"/>
    <lineage>
        <taxon>Eukaryota</taxon>
        <taxon>Fungi</taxon>
        <taxon>Dikarya</taxon>
        <taxon>Basidiomycota</taxon>
        <taxon>Agaricomycotina</taxon>
        <taxon>Agaricomycetes</taxon>
        <taxon>Agaricomycetidae</taxon>
        <taxon>Atheliales</taxon>
        <taxon>Atheliaceae</taxon>
        <taxon>Athelia</taxon>
    </lineage>
</organism>
<keyword evidence="1" id="KW-0812">Transmembrane</keyword>
<accession>A0A166WAB4</accession>
<dbReference type="OrthoDB" id="3038990at2759"/>
<protein>
    <recommendedName>
        <fullName evidence="2">DUF6533 domain-containing protein</fullName>
    </recommendedName>
</protein>
<evidence type="ECO:0000313" key="4">
    <source>
        <dbReference type="Proteomes" id="UP000076532"/>
    </source>
</evidence>
<reference evidence="3 4" key="1">
    <citation type="journal article" date="2016" name="Mol. Biol. Evol.">
        <title>Comparative Genomics of Early-Diverging Mushroom-Forming Fungi Provides Insights into the Origins of Lignocellulose Decay Capabilities.</title>
        <authorList>
            <person name="Nagy L.G."/>
            <person name="Riley R."/>
            <person name="Tritt A."/>
            <person name="Adam C."/>
            <person name="Daum C."/>
            <person name="Floudas D."/>
            <person name="Sun H."/>
            <person name="Yadav J.S."/>
            <person name="Pangilinan J."/>
            <person name="Larsson K.H."/>
            <person name="Matsuura K."/>
            <person name="Barry K."/>
            <person name="Labutti K."/>
            <person name="Kuo R."/>
            <person name="Ohm R.A."/>
            <person name="Bhattacharya S.S."/>
            <person name="Shirouzu T."/>
            <person name="Yoshinaga Y."/>
            <person name="Martin F.M."/>
            <person name="Grigoriev I.V."/>
            <person name="Hibbett D.S."/>
        </authorList>
    </citation>
    <scope>NUCLEOTIDE SEQUENCE [LARGE SCALE GENOMIC DNA]</scope>
    <source>
        <strain evidence="3 4">CBS 109695</strain>
    </source>
</reference>
<gene>
    <name evidence="3" type="ORF">FIBSPDRAFT_943344</name>
</gene>
<dbReference type="EMBL" id="KV417482">
    <property type="protein sequence ID" value="KZP33552.1"/>
    <property type="molecule type" value="Genomic_DNA"/>
</dbReference>
<feature type="domain" description="DUF6533" evidence="2">
    <location>
        <begin position="11"/>
        <end position="55"/>
    </location>
</feature>
<dbReference type="Proteomes" id="UP000076532">
    <property type="component" value="Unassembled WGS sequence"/>
</dbReference>
<feature type="transmembrane region" description="Helical" evidence="1">
    <location>
        <begin position="73"/>
        <end position="96"/>
    </location>
</feature>
<feature type="transmembrane region" description="Helical" evidence="1">
    <location>
        <begin position="148"/>
        <end position="172"/>
    </location>
</feature>